<evidence type="ECO:0000313" key="1">
    <source>
        <dbReference type="EMBL" id="TLU74081.1"/>
    </source>
</evidence>
<organism evidence="1 2">
    <name type="scientific">Lichenicoccus roseus</name>
    <dbReference type="NCBI Taxonomy" id="2683649"/>
    <lineage>
        <taxon>Bacteria</taxon>
        <taxon>Pseudomonadati</taxon>
        <taxon>Pseudomonadota</taxon>
        <taxon>Alphaproteobacteria</taxon>
        <taxon>Acetobacterales</taxon>
        <taxon>Acetobacteraceae</taxon>
        <taxon>Lichenicoccus</taxon>
    </lineage>
</organism>
<reference evidence="1 2" key="1">
    <citation type="submission" date="2019-05" db="EMBL/GenBank/DDBJ databases">
        <authorList>
            <person name="Pankratov T."/>
            <person name="Grouzdev D."/>
        </authorList>
    </citation>
    <scope>NUCLEOTIDE SEQUENCE [LARGE SCALE GENOMIC DNA]</scope>
    <source>
        <strain evidence="1 2">KEBCLARHB70R</strain>
    </source>
</reference>
<sequence>MQVNDAPRRRAAAQKSRAPVARQDDVTGFAEVIDRDGSNLPSILLLVLMSSAPALPLSDLHAPAVSAMDDLWGKRKLIADKTRVSSETVSLTYSMVDLIRSVLD</sequence>
<dbReference type="AlphaFoldDB" id="A0A5R9JEL5"/>
<dbReference type="EMBL" id="VCDI01000001">
    <property type="protein sequence ID" value="TLU74081.1"/>
    <property type="molecule type" value="Genomic_DNA"/>
</dbReference>
<name>A0A5R9JEL5_9PROT</name>
<dbReference type="RefSeq" id="WP_138324334.1">
    <property type="nucleotide sequence ID" value="NZ_VCDI01000001.1"/>
</dbReference>
<keyword evidence="2" id="KW-1185">Reference proteome</keyword>
<proteinExistence type="predicted"/>
<protein>
    <submittedName>
        <fullName evidence="1">Uncharacterized protein</fullName>
    </submittedName>
</protein>
<comment type="caution">
    <text evidence="1">The sequence shown here is derived from an EMBL/GenBank/DDBJ whole genome shotgun (WGS) entry which is preliminary data.</text>
</comment>
<gene>
    <name evidence="1" type="ORF">FE263_02385</name>
</gene>
<dbReference type="Proteomes" id="UP000305654">
    <property type="component" value="Unassembled WGS sequence"/>
</dbReference>
<accession>A0A5R9JEL5</accession>
<evidence type="ECO:0000313" key="2">
    <source>
        <dbReference type="Proteomes" id="UP000305654"/>
    </source>
</evidence>